<feature type="compositionally biased region" description="Basic residues" evidence="1">
    <location>
        <begin position="728"/>
        <end position="737"/>
    </location>
</feature>
<feature type="region of interest" description="Disordered" evidence="1">
    <location>
        <begin position="402"/>
        <end position="446"/>
    </location>
</feature>
<feature type="domain" description="Putative zinc-finger" evidence="2">
    <location>
        <begin position="1082"/>
        <end position="1103"/>
    </location>
</feature>
<feature type="compositionally biased region" description="Low complexity" evidence="1">
    <location>
        <begin position="761"/>
        <end position="780"/>
    </location>
</feature>
<dbReference type="Pfam" id="PF10650">
    <property type="entry name" value="zf-C3H1"/>
    <property type="match status" value="1"/>
</dbReference>
<gene>
    <name evidence="3" type="primary">ZFC3H1</name>
    <name evidence="3" type="ORF">K7432_004337</name>
</gene>
<feature type="region of interest" description="Disordered" evidence="1">
    <location>
        <begin position="520"/>
        <end position="540"/>
    </location>
</feature>
<comment type="caution">
    <text evidence="3">The sequence shown here is derived from an EMBL/GenBank/DDBJ whole genome shotgun (WGS) entry which is preliminary data.</text>
</comment>
<dbReference type="InterPro" id="IPR019607">
    <property type="entry name" value="Putative_zinc-finger_domain"/>
</dbReference>
<feature type="region of interest" description="Disordered" evidence="1">
    <location>
        <begin position="470"/>
        <end position="496"/>
    </location>
</feature>
<dbReference type="InterPro" id="IPR039278">
    <property type="entry name" value="Red1"/>
</dbReference>
<dbReference type="InterPro" id="IPR011990">
    <property type="entry name" value="TPR-like_helical_dom_sf"/>
</dbReference>
<dbReference type="EMBL" id="JASJQH010000148">
    <property type="protein sequence ID" value="KAK9766511.1"/>
    <property type="molecule type" value="Genomic_DNA"/>
</dbReference>
<evidence type="ECO:0000313" key="3">
    <source>
        <dbReference type="EMBL" id="KAK9766511.1"/>
    </source>
</evidence>
<feature type="compositionally biased region" description="Polar residues" evidence="1">
    <location>
        <begin position="474"/>
        <end position="484"/>
    </location>
</feature>
<feature type="compositionally biased region" description="Acidic residues" evidence="1">
    <location>
        <begin position="436"/>
        <end position="446"/>
    </location>
</feature>
<dbReference type="PANTHER" id="PTHR21563:SF3">
    <property type="entry name" value="ZINC FINGER C3H1 DOMAIN-CONTAINING PROTEIN"/>
    <property type="match status" value="1"/>
</dbReference>
<proteinExistence type="predicted"/>
<feature type="region of interest" description="Disordered" evidence="1">
    <location>
        <begin position="569"/>
        <end position="589"/>
    </location>
</feature>
<feature type="compositionally biased region" description="Basic residues" evidence="1">
    <location>
        <begin position="178"/>
        <end position="191"/>
    </location>
</feature>
<evidence type="ECO:0000313" key="4">
    <source>
        <dbReference type="Proteomes" id="UP001479436"/>
    </source>
</evidence>
<reference evidence="3 4" key="1">
    <citation type="submission" date="2023-04" db="EMBL/GenBank/DDBJ databases">
        <title>Genome of Basidiobolus ranarum AG-B5.</title>
        <authorList>
            <person name="Stajich J.E."/>
            <person name="Carter-House D."/>
            <person name="Gryganskyi A."/>
        </authorList>
    </citation>
    <scope>NUCLEOTIDE SEQUENCE [LARGE SCALE GENOMIC DNA]</scope>
    <source>
        <strain evidence="3 4">AG-B5</strain>
    </source>
</reference>
<name>A0ABR2WYI2_9FUNG</name>
<accession>A0ABR2WYI2</accession>
<sequence length="1883" mass="214486">MDLEALRKAALQTRRTKKQDVDTQLKVNLNETKEISEPDIDTGREVSKEQEIVQINGTSPILPVEVAPIVQEEKVVANSPEQPNNLEISVDESLTVGSEGNEEVSRVEEQVEITPIDITENTESDKDREDGELVEDLNPPVIDDIEKPTENSKLKKETGDEYAALLDDYQRCLERQSSKKSKVDKRKLKGKRKEEQQGRFAKDSRLYPELVGPFRGTFLRNNGRHPYFPMNHFMHGGLNRFRGPNRMREDHEPFRPSLEMASGPYPFRRNSNEYPVRVDLQPTWTGNPVFRNESDATNRPMSLNDLAPLLANALTQLQNNQHMLPRPNTNTQHSVAPPATDDASNTNHQYRNEYHLSGEPDTAFLLAKQITQELVNIGLSAQSIVSHGVSQELVDACLAEPKRSENETSIEKNPPVATDTHTSNLSSDNFENQQNDGDDMELDDSDESVRNHILSNTWVTVRNKDEERFGSVSARASSNESLTLASKRGSKDPYRPVPRYYREKRKVFVPDRPMRYILVSDSEDENEHPSSEPKSAGEKLDQSVVHELAAKERQITALRESIARKEAEKRLSKEPISAPCTPPITTVDQPELIKQPASTLSQSDKNALTPDSSNANDELVKKIESEVIIRQNYMSLVESELVEEVNELEEVQAQIQDFDNKVSENEEAIAQYTSEIAALQSKIEGIRKQTELVSHKKLVIISRASKLQEKIQSGRNSVSEIQKQISKNQKRLAKLRRIPTPTKAQRHTEHVVSKNTPSNDLPAKPLAPNSSALAPSSFNLESESCAPGKTIDRQPENSNALLLKAEMNRRLNQQIQSIDPPSSKSYMDVDPVSAEQTANQPLDRLQVVDHTQSNIDESDGHKQAQKIQKTNNKQPHLSKRSSIKESKVIEAIEPLRKSVPYSEKSRKLSELDKKVKAIHKEQQALAEILTKHKARSKAPQSLRYAKLQTFMETGKLTATGKNDLRFSTLHSFLEATVWNTQKTIEPLHVLSDFLQSADSVALPTDLTTRFTQVKLNEVGNSRRIILRDKQAEPDTRLSLYTTYRSPLRAFKASLLSPRLSNHVSSKSRNSPFCYQIDPFQKICMYEVAGGECNDDTCTSQHFRDVQLTDDDYLVSLISDDVTNEPGAYSKYLGELHSKLSELKDIQKLDVHLLEEIIVQTKLSYLNGKESSFGPVSSSLSSNALAEAHQSGAAQHKNIKYSSIDFTERDLAQIAKPFTVEWIYKNYGEQASETSFPNLELNQGEAQLEDLHDHSLLKSEQSWVEYAVSLLPDLSKVKASDPVCNVDKSLQILSLALERYSSSEFLWNFYFELYIYIRGDGLDEIRKMFETAIKLNMRSALIWWRYYQWEPEAEKRLTVLKRMLSRFMLDKNSFLDQEQLSKLILDIVIQIAQTLIYMEGASAALKFFSRYLKLSEIADLEDLLFGNPTSEEHSTVDMIINDTLVFQKMMIPDITIAWLVYLHLFWFESLPSLFYDYPYEYISKPQLFVLRWNENPKPEAIVIEETKLILKNLIQSRISLHRYSLVALCRNYAALINLPSQDTVGTFDEILEQTLQNHSHPELWDIKADFLMDGQDFKAAEKVLTQAINECQSFALCNRYVRLKLLQNDKDGLLETLSRSLELCYGDFNSSSSEDLLGMYRSLLDISFSTPSILPKSTVSIPLVSQNFHLWANFLILSYALDTTESYVRNLEYTLTKLQDIDERSLFANEFIRYNLGVRFSDSHRSLPISTFVNTLNQTLKHLLVSESVPYISHSEPSTSLLKIRPLKDSTYVISMADILDKYLSLDTRELCLNSILRTFDGSIDLRISAAKVHFLLDHVESGKTQILHCLSMNPRNQKLWMILLEYELLCCEKKFEDVHWIPIANKRMGFSSFLEQRSLRGTR</sequence>
<feature type="compositionally biased region" description="Polar residues" evidence="1">
    <location>
        <begin position="419"/>
        <end position="435"/>
    </location>
</feature>
<keyword evidence="4" id="KW-1185">Reference proteome</keyword>
<evidence type="ECO:0000259" key="2">
    <source>
        <dbReference type="Pfam" id="PF10650"/>
    </source>
</evidence>
<feature type="region of interest" description="Disordered" evidence="1">
    <location>
        <begin position="719"/>
        <end position="796"/>
    </location>
</feature>
<feature type="region of interest" description="Disordered" evidence="1">
    <location>
        <begin position="175"/>
        <end position="199"/>
    </location>
</feature>
<feature type="region of interest" description="Disordered" evidence="1">
    <location>
        <begin position="854"/>
        <end position="882"/>
    </location>
</feature>
<feature type="compositionally biased region" description="Polar residues" evidence="1">
    <location>
        <begin position="865"/>
        <end position="875"/>
    </location>
</feature>
<dbReference type="Proteomes" id="UP001479436">
    <property type="component" value="Unassembled WGS sequence"/>
</dbReference>
<evidence type="ECO:0000256" key="1">
    <source>
        <dbReference type="SAM" id="MobiDB-lite"/>
    </source>
</evidence>
<dbReference type="PANTHER" id="PTHR21563">
    <property type="entry name" value="ZINC FINGER C3H1 DOMAIN-CONTAINING PROTEIN"/>
    <property type="match status" value="1"/>
</dbReference>
<feature type="compositionally biased region" description="Basic and acidic residues" evidence="1">
    <location>
        <begin position="144"/>
        <end position="156"/>
    </location>
</feature>
<feature type="compositionally biased region" description="Basic and acidic residues" evidence="1">
    <location>
        <begin position="527"/>
        <end position="540"/>
    </location>
</feature>
<feature type="region of interest" description="Disordered" evidence="1">
    <location>
        <begin position="115"/>
        <end position="156"/>
    </location>
</feature>
<protein>
    <submittedName>
        <fullName evidence="3">Zinc finger C3H1 domain-containing protein</fullName>
    </submittedName>
</protein>
<organism evidence="3 4">
    <name type="scientific">Basidiobolus ranarum</name>
    <dbReference type="NCBI Taxonomy" id="34480"/>
    <lineage>
        <taxon>Eukaryota</taxon>
        <taxon>Fungi</taxon>
        <taxon>Fungi incertae sedis</taxon>
        <taxon>Zoopagomycota</taxon>
        <taxon>Entomophthoromycotina</taxon>
        <taxon>Basidiobolomycetes</taxon>
        <taxon>Basidiobolales</taxon>
        <taxon>Basidiobolaceae</taxon>
        <taxon>Basidiobolus</taxon>
    </lineage>
</organism>
<dbReference type="Gene3D" id="1.25.40.10">
    <property type="entry name" value="Tetratricopeptide repeat domain"/>
    <property type="match status" value="1"/>
</dbReference>